<dbReference type="PROSITE" id="PS00041">
    <property type="entry name" value="HTH_ARAC_FAMILY_1"/>
    <property type="match status" value="1"/>
</dbReference>
<sequence>MRRYLQYEPFNVYCFDADAWEHPVHKHSYFEIIFIREGTGKHYINGNEFFYKSGDVFLLGHEDYHYFEIEQHTCFNYIRFTEVFIKQASSAKQQDWLKTIELLLNTPYQSNGAVVKNEQDKMRLDHLLTVLIEEYENRQHGFFEAVMDGLMKAILSIIARNLIMEPVHETKEVASSLFEALLVHIRTNICIPEKLRVEHLAEVFHYSPSYLSTYFKKQAGEALQQYILKYKLTQVENRLKYSEKSISQIAHEFGFSDESHFNKTFKKHYAIAPRDYRKQKVS</sequence>
<dbReference type="PROSITE" id="PS01124">
    <property type="entry name" value="HTH_ARAC_FAMILY_2"/>
    <property type="match status" value="1"/>
</dbReference>
<dbReference type="InterPro" id="IPR014710">
    <property type="entry name" value="RmlC-like_jellyroll"/>
</dbReference>
<dbReference type="SUPFAM" id="SSF46689">
    <property type="entry name" value="Homeodomain-like"/>
    <property type="match status" value="1"/>
</dbReference>
<reference evidence="5 6" key="1">
    <citation type="submission" date="2019-07" db="EMBL/GenBank/DDBJ databases">
        <title>Whole genome shotgun sequence of Segetibacter aerophilus NBRC 106135.</title>
        <authorList>
            <person name="Hosoyama A."/>
            <person name="Uohara A."/>
            <person name="Ohji S."/>
            <person name="Ichikawa N."/>
        </authorList>
    </citation>
    <scope>NUCLEOTIDE SEQUENCE [LARGE SCALE GENOMIC DNA]</scope>
    <source>
        <strain evidence="5 6">NBRC 106135</strain>
    </source>
</reference>
<dbReference type="Proteomes" id="UP000321513">
    <property type="component" value="Unassembled WGS sequence"/>
</dbReference>
<feature type="domain" description="HTH araC/xylS-type" evidence="4">
    <location>
        <begin position="179"/>
        <end position="279"/>
    </location>
</feature>
<accession>A0A512BJ70</accession>
<name>A0A512BJ70_9BACT</name>
<keyword evidence="6" id="KW-1185">Reference proteome</keyword>
<evidence type="ECO:0000313" key="5">
    <source>
        <dbReference type="EMBL" id="GEO12019.1"/>
    </source>
</evidence>
<comment type="caution">
    <text evidence="5">The sequence shown here is derived from an EMBL/GenBank/DDBJ whole genome shotgun (WGS) entry which is preliminary data.</text>
</comment>
<dbReference type="Gene3D" id="1.10.10.60">
    <property type="entry name" value="Homeodomain-like"/>
    <property type="match status" value="2"/>
</dbReference>
<organism evidence="5 6">
    <name type="scientific">Segetibacter aerophilus</name>
    <dbReference type="NCBI Taxonomy" id="670293"/>
    <lineage>
        <taxon>Bacteria</taxon>
        <taxon>Pseudomonadati</taxon>
        <taxon>Bacteroidota</taxon>
        <taxon>Chitinophagia</taxon>
        <taxon>Chitinophagales</taxon>
        <taxon>Chitinophagaceae</taxon>
        <taxon>Segetibacter</taxon>
    </lineage>
</organism>
<dbReference type="PRINTS" id="PR00032">
    <property type="entry name" value="HTHARAC"/>
</dbReference>
<evidence type="ECO:0000256" key="2">
    <source>
        <dbReference type="ARBA" id="ARBA00023125"/>
    </source>
</evidence>
<keyword evidence="1" id="KW-0805">Transcription regulation</keyword>
<keyword evidence="2" id="KW-0238">DNA-binding</keyword>
<evidence type="ECO:0000313" key="6">
    <source>
        <dbReference type="Proteomes" id="UP000321513"/>
    </source>
</evidence>
<dbReference type="PANTHER" id="PTHR43280">
    <property type="entry name" value="ARAC-FAMILY TRANSCRIPTIONAL REGULATOR"/>
    <property type="match status" value="1"/>
</dbReference>
<dbReference type="Gene3D" id="2.60.120.10">
    <property type="entry name" value="Jelly Rolls"/>
    <property type="match status" value="1"/>
</dbReference>
<dbReference type="PANTHER" id="PTHR43280:SF34">
    <property type="entry name" value="ARAC-FAMILY TRANSCRIPTIONAL REGULATOR"/>
    <property type="match status" value="1"/>
</dbReference>
<evidence type="ECO:0000256" key="1">
    <source>
        <dbReference type="ARBA" id="ARBA00023015"/>
    </source>
</evidence>
<dbReference type="AlphaFoldDB" id="A0A512BJ70"/>
<dbReference type="GO" id="GO:0003700">
    <property type="term" value="F:DNA-binding transcription factor activity"/>
    <property type="evidence" value="ECO:0007669"/>
    <property type="project" value="InterPro"/>
</dbReference>
<dbReference type="InterPro" id="IPR020449">
    <property type="entry name" value="Tscrpt_reg_AraC-type_HTH"/>
</dbReference>
<gene>
    <name evidence="5" type="ORF">SAE01_45150</name>
</gene>
<evidence type="ECO:0000256" key="3">
    <source>
        <dbReference type="ARBA" id="ARBA00023163"/>
    </source>
</evidence>
<protein>
    <submittedName>
        <fullName evidence="5">Transcription regulator</fullName>
    </submittedName>
</protein>
<evidence type="ECO:0000259" key="4">
    <source>
        <dbReference type="PROSITE" id="PS01124"/>
    </source>
</evidence>
<dbReference type="Pfam" id="PF12833">
    <property type="entry name" value="HTH_18"/>
    <property type="match status" value="1"/>
</dbReference>
<dbReference type="SUPFAM" id="SSF51215">
    <property type="entry name" value="Regulatory protein AraC"/>
    <property type="match status" value="1"/>
</dbReference>
<dbReference type="EMBL" id="BJYT01000036">
    <property type="protein sequence ID" value="GEO12019.1"/>
    <property type="molecule type" value="Genomic_DNA"/>
</dbReference>
<keyword evidence="3" id="KW-0804">Transcription</keyword>
<dbReference type="InterPro" id="IPR018060">
    <property type="entry name" value="HTH_AraC"/>
</dbReference>
<dbReference type="InterPro" id="IPR009057">
    <property type="entry name" value="Homeodomain-like_sf"/>
</dbReference>
<dbReference type="Pfam" id="PF02311">
    <property type="entry name" value="AraC_binding"/>
    <property type="match status" value="1"/>
</dbReference>
<dbReference type="GO" id="GO:0043565">
    <property type="term" value="F:sequence-specific DNA binding"/>
    <property type="evidence" value="ECO:0007669"/>
    <property type="project" value="InterPro"/>
</dbReference>
<dbReference type="InterPro" id="IPR003313">
    <property type="entry name" value="AraC-bd"/>
</dbReference>
<proteinExistence type="predicted"/>
<dbReference type="OrthoDB" id="636258at2"/>
<dbReference type="SMART" id="SM00342">
    <property type="entry name" value="HTH_ARAC"/>
    <property type="match status" value="1"/>
</dbReference>
<dbReference type="InterPro" id="IPR018062">
    <property type="entry name" value="HTH_AraC-typ_CS"/>
</dbReference>
<dbReference type="InterPro" id="IPR037923">
    <property type="entry name" value="HTH-like"/>
</dbReference>
<dbReference type="RefSeq" id="WP_147206145.1">
    <property type="nucleotide sequence ID" value="NZ_BJYT01000036.1"/>
</dbReference>